<evidence type="ECO:0000256" key="1">
    <source>
        <dbReference type="SAM" id="Phobius"/>
    </source>
</evidence>
<feature type="transmembrane region" description="Helical" evidence="1">
    <location>
        <begin position="285"/>
        <end position="305"/>
    </location>
</feature>
<dbReference type="Pfam" id="PF00211">
    <property type="entry name" value="Guanylate_cyc"/>
    <property type="match status" value="1"/>
</dbReference>
<keyword evidence="1" id="KW-0812">Transmembrane</keyword>
<feature type="transmembrane region" description="Helical" evidence="1">
    <location>
        <begin position="312"/>
        <end position="333"/>
    </location>
</feature>
<dbReference type="InterPro" id="IPR007890">
    <property type="entry name" value="CHASE2"/>
</dbReference>
<dbReference type="SMART" id="SM01080">
    <property type="entry name" value="CHASE2"/>
    <property type="match status" value="1"/>
</dbReference>
<dbReference type="PANTHER" id="PTHR43081">
    <property type="entry name" value="ADENYLATE CYCLASE, TERMINAL-DIFFERENTIATION SPECIFIC-RELATED"/>
    <property type="match status" value="1"/>
</dbReference>
<dbReference type="InterPro" id="IPR001054">
    <property type="entry name" value="A/G_cyclase"/>
</dbReference>
<proteinExistence type="predicted"/>
<gene>
    <name evidence="3" type="ORF">IHQ68_08905</name>
</gene>
<organism evidence="3 4">
    <name type="scientific">Chelatococcus sambhunathii</name>
    <dbReference type="NCBI Taxonomy" id="363953"/>
    <lineage>
        <taxon>Bacteria</taxon>
        <taxon>Pseudomonadati</taxon>
        <taxon>Pseudomonadota</taxon>
        <taxon>Alphaproteobacteria</taxon>
        <taxon>Hyphomicrobiales</taxon>
        <taxon>Chelatococcaceae</taxon>
        <taxon>Chelatococcus</taxon>
    </lineage>
</organism>
<keyword evidence="1" id="KW-0472">Membrane</keyword>
<keyword evidence="4" id="KW-1185">Reference proteome</keyword>
<dbReference type="Gene3D" id="3.30.70.1230">
    <property type="entry name" value="Nucleotide cyclase"/>
    <property type="match status" value="1"/>
</dbReference>
<feature type="domain" description="Guanylate cyclase" evidence="2">
    <location>
        <begin position="404"/>
        <end position="542"/>
    </location>
</feature>
<dbReference type="Pfam" id="PF05226">
    <property type="entry name" value="CHASE2"/>
    <property type="match status" value="1"/>
</dbReference>
<evidence type="ECO:0000313" key="4">
    <source>
        <dbReference type="Proteomes" id="UP001181622"/>
    </source>
</evidence>
<evidence type="ECO:0000259" key="2">
    <source>
        <dbReference type="PROSITE" id="PS50125"/>
    </source>
</evidence>
<keyword evidence="1" id="KW-1133">Transmembrane helix</keyword>
<name>A0ABU1DF41_9HYPH</name>
<dbReference type="InterPro" id="IPR050697">
    <property type="entry name" value="Adenylyl/Guanylyl_Cyclase_3/4"/>
</dbReference>
<dbReference type="PANTHER" id="PTHR43081:SF1">
    <property type="entry name" value="ADENYLATE CYCLASE, TERMINAL-DIFFERENTIATION SPECIFIC"/>
    <property type="match status" value="1"/>
</dbReference>
<sequence length="656" mass="69497">MTAPAPGADARRRSRVAALLPPLVVVAAFAALLASPLRRHLDAPAFDLASVALAPNPAEDVVIVAIDEPSFAEIGRQWPWPRSLHADLVKALRAAGARLIALDMVFAEPSAPEADGALAAALGPDVLLGADETVIETPHADQRIRVEPLPELLATGARSGVVSIALDADGVLRRAPTFDRGFAAEAASTAEPPPGALIRFRGGPRAYRTVSYYQALKPAEFLPPGFFKDKTVFVGLSLQTAASATASQADAFATPFTATTGRLTSGVEAQATIFDALRAGDLARAAPYLAELAALVLAAAAGAGLSRGRVSWRAVAAVKVFVLAVIGVSLLALEFADVWLTPLPPALALLAVVGADAALDYARERRARRDIEKAFGQYLAPEVVDRLARDPSALKLGGERRTLTILFADVRGFTTLAERMKDDPERLTSLVNRLLGPLSEAVLAERGTIDKYIGDCVMAFWNAPLDAPDHAECAVAAGLRMLRAVELLNAELSAEAGEAAPLKLAIGVGINTGDCVVGNLGSEKRFDYTAVGDAVNLASRLESASRLYGVPMLIGEATARALAGRAVELDRIAVKGKADGVAVFTVLDGEEPLAQREFLDAYRASRWDVAEMALQRLRADEPRLAAYADRMAERLRRLRETPPPADWRGVYTASEK</sequence>
<dbReference type="SUPFAM" id="SSF55073">
    <property type="entry name" value="Nucleotide cyclase"/>
    <property type="match status" value="1"/>
</dbReference>
<evidence type="ECO:0000313" key="3">
    <source>
        <dbReference type="EMBL" id="MDR4306736.1"/>
    </source>
</evidence>
<comment type="caution">
    <text evidence="3">The sequence shown here is derived from an EMBL/GenBank/DDBJ whole genome shotgun (WGS) entry which is preliminary data.</text>
</comment>
<protein>
    <submittedName>
        <fullName evidence="3">Adenylate/guanylate cyclase domain-containing protein</fullName>
    </submittedName>
</protein>
<dbReference type="Proteomes" id="UP001181622">
    <property type="component" value="Unassembled WGS sequence"/>
</dbReference>
<dbReference type="PROSITE" id="PS50125">
    <property type="entry name" value="GUANYLATE_CYCLASE_2"/>
    <property type="match status" value="1"/>
</dbReference>
<dbReference type="SMART" id="SM00044">
    <property type="entry name" value="CYCc"/>
    <property type="match status" value="1"/>
</dbReference>
<dbReference type="InterPro" id="IPR029787">
    <property type="entry name" value="Nucleotide_cyclase"/>
</dbReference>
<reference evidence="3" key="1">
    <citation type="submission" date="2020-10" db="EMBL/GenBank/DDBJ databases">
        <authorList>
            <person name="Abbas A."/>
            <person name="Razzaq R."/>
            <person name="Waqas M."/>
            <person name="Abbas N."/>
            <person name="Nielsen T.K."/>
            <person name="Hansen L.H."/>
            <person name="Hussain S."/>
            <person name="Shahid M."/>
        </authorList>
    </citation>
    <scope>NUCLEOTIDE SEQUENCE</scope>
    <source>
        <strain evidence="3">S14</strain>
    </source>
</reference>
<dbReference type="CDD" id="cd07302">
    <property type="entry name" value="CHD"/>
    <property type="match status" value="1"/>
</dbReference>
<accession>A0ABU1DF41</accession>
<dbReference type="EMBL" id="JADBEO010000015">
    <property type="protein sequence ID" value="MDR4306736.1"/>
    <property type="molecule type" value="Genomic_DNA"/>
</dbReference>